<evidence type="ECO:0000256" key="1">
    <source>
        <dbReference type="ARBA" id="ARBA00023125"/>
    </source>
</evidence>
<keyword evidence="4" id="KW-1185">Reference proteome</keyword>
<dbReference type="SMART" id="SM00530">
    <property type="entry name" value="HTH_XRE"/>
    <property type="match status" value="1"/>
</dbReference>
<sequence>MNLQAEKIKIQRKKVGLTIKELAKKIGYTDAYISQIENGKVVPSIKVLKKIVDTLDLSFRDILISNSQQEKFFFKKSEYLEIRRQNNSIEEKLLCSNLSFKKMQPTYKIIKPNTECIINLKPKDEKFGYILKGTIELDLDNKIIILNEHDSFYITYHNYITIKNTNTINAELICVDLPPNI</sequence>
<dbReference type="EMBL" id="FMYU01000004">
    <property type="protein sequence ID" value="SDC36055.1"/>
    <property type="molecule type" value="Genomic_DNA"/>
</dbReference>
<dbReference type="Gene3D" id="1.10.260.40">
    <property type="entry name" value="lambda repressor-like DNA-binding domains"/>
    <property type="match status" value="1"/>
</dbReference>
<keyword evidence="1" id="KW-0238">DNA-binding</keyword>
<proteinExistence type="predicted"/>
<dbReference type="Pfam" id="PF01381">
    <property type="entry name" value="HTH_3"/>
    <property type="match status" value="1"/>
</dbReference>
<dbReference type="SUPFAM" id="SSF51182">
    <property type="entry name" value="RmlC-like cupins"/>
    <property type="match status" value="1"/>
</dbReference>
<dbReference type="AlphaFoldDB" id="A0A1G6L012"/>
<protein>
    <submittedName>
        <fullName evidence="3">Transcriptional regulator, XRE family with cupin sensor</fullName>
    </submittedName>
</protein>
<dbReference type="GO" id="GO:0003677">
    <property type="term" value="F:DNA binding"/>
    <property type="evidence" value="ECO:0007669"/>
    <property type="project" value="UniProtKB-KW"/>
</dbReference>
<dbReference type="InterPro" id="IPR050807">
    <property type="entry name" value="TransReg_Diox_bact_type"/>
</dbReference>
<dbReference type="InterPro" id="IPR010982">
    <property type="entry name" value="Lambda_DNA-bd_dom_sf"/>
</dbReference>
<dbReference type="InterPro" id="IPR011051">
    <property type="entry name" value="RmlC_Cupin_sf"/>
</dbReference>
<evidence type="ECO:0000259" key="2">
    <source>
        <dbReference type="PROSITE" id="PS50943"/>
    </source>
</evidence>
<dbReference type="PROSITE" id="PS50943">
    <property type="entry name" value="HTH_CROC1"/>
    <property type="match status" value="1"/>
</dbReference>
<evidence type="ECO:0000313" key="3">
    <source>
        <dbReference type="EMBL" id="SDC36055.1"/>
    </source>
</evidence>
<feature type="domain" description="HTH cro/C1-type" evidence="2">
    <location>
        <begin position="8"/>
        <end position="62"/>
    </location>
</feature>
<dbReference type="PANTHER" id="PTHR46797:SF2">
    <property type="entry name" value="TRANSCRIPTIONAL REGULATOR"/>
    <property type="match status" value="1"/>
</dbReference>
<organism evidence="3 4">
    <name type="scientific">Desulfurella multipotens</name>
    <dbReference type="NCBI Taxonomy" id="79269"/>
    <lineage>
        <taxon>Bacteria</taxon>
        <taxon>Pseudomonadati</taxon>
        <taxon>Campylobacterota</taxon>
        <taxon>Desulfurellia</taxon>
        <taxon>Desulfurellales</taxon>
        <taxon>Desulfurellaceae</taxon>
        <taxon>Desulfurella</taxon>
    </lineage>
</organism>
<dbReference type="CDD" id="cd02209">
    <property type="entry name" value="cupin_XRE_C"/>
    <property type="match status" value="1"/>
</dbReference>
<dbReference type="GO" id="GO:0005829">
    <property type="term" value="C:cytosol"/>
    <property type="evidence" value="ECO:0007669"/>
    <property type="project" value="TreeGrafter"/>
</dbReference>
<accession>A0A1G6L012</accession>
<dbReference type="GO" id="GO:0003700">
    <property type="term" value="F:DNA-binding transcription factor activity"/>
    <property type="evidence" value="ECO:0007669"/>
    <property type="project" value="TreeGrafter"/>
</dbReference>
<dbReference type="SUPFAM" id="SSF47413">
    <property type="entry name" value="lambda repressor-like DNA-binding domains"/>
    <property type="match status" value="1"/>
</dbReference>
<dbReference type="Gene3D" id="2.60.120.10">
    <property type="entry name" value="Jelly Rolls"/>
    <property type="match status" value="1"/>
</dbReference>
<dbReference type="InterPro" id="IPR001387">
    <property type="entry name" value="Cro/C1-type_HTH"/>
</dbReference>
<gene>
    <name evidence="3" type="ORF">SAMN05660835_00728</name>
</gene>
<dbReference type="PANTHER" id="PTHR46797">
    <property type="entry name" value="HTH-TYPE TRANSCRIPTIONAL REGULATOR"/>
    <property type="match status" value="1"/>
</dbReference>
<dbReference type="RefSeq" id="WP_092128209.1">
    <property type="nucleotide sequence ID" value="NZ_FMYU01000004.1"/>
</dbReference>
<dbReference type="OrthoDB" id="5343295at2"/>
<dbReference type="CDD" id="cd00093">
    <property type="entry name" value="HTH_XRE"/>
    <property type="match status" value="1"/>
</dbReference>
<name>A0A1G6L012_9BACT</name>
<evidence type="ECO:0000313" key="4">
    <source>
        <dbReference type="Proteomes" id="UP000199411"/>
    </source>
</evidence>
<dbReference type="InterPro" id="IPR014710">
    <property type="entry name" value="RmlC-like_jellyroll"/>
</dbReference>
<reference evidence="4" key="1">
    <citation type="submission" date="2016-10" db="EMBL/GenBank/DDBJ databases">
        <authorList>
            <person name="Varghese N."/>
            <person name="Submissions S."/>
        </authorList>
    </citation>
    <scope>NUCLEOTIDE SEQUENCE [LARGE SCALE GENOMIC DNA]</scope>
    <source>
        <strain evidence="4">DSM 8415</strain>
    </source>
</reference>
<dbReference type="Proteomes" id="UP000199411">
    <property type="component" value="Unassembled WGS sequence"/>
</dbReference>